<evidence type="ECO:0000313" key="2">
    <source>
        <dbReference type="EMBL" id="WUP71671.1"/>
    </source>
</evidence>
<dbReference type="Proteomes" id="UP001432011">
    <property type="component" value="Chromosome"/>
</dbReference>
<dbReference type="PANTHER" id="PTHR43252">
    <property type="entry name" value="TRANSCRIPTIONAL REGULATOR YQJI"/>
    <property type="match status" value="1"/>
</dbReference>
<protein>
    <submittedName>
        <fullName evidence="2">PadR family transcriptional regulator</fullName>
    </submittedName>
</protein>
<evidence type="ECO:0000313" key="3">
    <source>
        <dbReference type="Proteomes" id="UP001432011"/>
    </source>
</evidence>
<gene>
    <name evidence="2" type="ORF">OG913_19675</name>
</gene>
<feature type="domain" description="Transcription regulator PadR N-terminal" evidence="1">
    <location>
        <begin position="7"/>
        <end position="79"/>
    </location>
</feature>
<name>A0ABZ1SF89_9ACTN</name>
<reference evidence="2" key="1">
    <citation type="submission" date="2022-10" db="EMBL/GenBank/DDBJ databases">
        <title>The complete genomes of actinobacterial strains from the NBC collection.</title>
        <authorList>
            <person name="Joergensen T.S."/>
            <person name="Alvarez Arevalo M."/>
            <person name="Sterndorff E.B."/>
            <person name="Faurdal D."/>
            <person name="Vuksanovic O."/>
            <person name="Mourched A.-S."/>
            <person name="Charusanti P."/>
            <person name="Shaw S."/>
            <person name="Blin K."/>
            <person name="Weber T."/>
        </authorList>
    </citation>
    <scope>NUCLEOTIDE SEQUENCE</scope>
    <source>
        <strain evidence="2">NBC_00254</strain>
    </source>
</reference>
<dbReference type="EMBL" id="CP108085">
    <property type="protein sequence ID" value="WUP71671.1"/>
    <property type="molecule type" value="Genomic_DNA"/>
</dbReference>
<keyword evidence="3" id="KW-1185">Reference proteome</keyword>
<dbReference type="InterPro" id="IPR036388">
    <property type="entry name" value="WH-like_DNA-bd_sf"/>
</dbReference>
<dbReference type="RefSeq" id="WP_328708176.1">
    <property type="nucleotide sequence ID" value="NZ_CP108085.1"/>
</dbReference>
<dbReference type="SUPFAM" id="SSF46785">
    <property type="entry name" value="Winged helix' DNA-binding domain"/>
    <property type="match status" value="1"/>
</dbReference>
<dbReference type="Pfam" id="PF03551">
    <property type="entry name" value="PadR"/>
    <property type="match status" value="1"/>
</dbReference>
<dbReference type="InterPro" id="IPR005149">
    <property type="entry name" value="Tscrpt_reg_PadR_N"/>
</dbReference>
<proteinExistence type="predicted"/>
<dbReference type="PANTHER" id="PTHR43252:SF2">
    <property type="entry name" value="TRANSCRIPTION REGULATOR, PADR-LIKE FAMILY"/>
    <property type="match status" value="1"/>
</dbReference>
<evidence type="ECO:0000259" key="1">
    <source>
        <dbReference type="Pfam" id="PF03551"/>
    </source>
</evidence>
<dbReference type="InterPro" id="IPR036390">
    <property type="entry name" value="WH_DNA-bd_sf"/>
</dbReference>
<organism evidence="2 3">
    <name type="scientific">Microbispora hainanensis</name>
    <dbReference type="NCBI Taxonomy" id="568844"/>
    <lineage>
        <taxon>Bacteria</taxon>
        <taxon>Bacillati</taxon>
        <taxon>Actinomycetota</taxon>
        <taxon>Actinomycetes</taxon>
        <taxon>Streptosporangiales</taxon>
        <taxon>Streptosporangiaceae</taxon>
        <taxon>Microbispora</taxon>
    </lineage>
</organism>
<dbReference type="Gene3D" id="1.10.10.10">
    <property type="entry name" value="Winged helix-like DNA-binding domain superfamily/Winged helix DNA-binding domain"/>
    <property type="match status" value="1"/>
</dbReference>
<sequence>MYSDIVILRGLLNTPKHGYEIKKYIERVTGGLLNNNTLYPALRRFEQRGEIEKVAEETAPGRPPRTVYRITDKGRERLRALLGTADTTLLTKDEEFQVRVGLFDLLPELDRRRIIEVRRECVEHSLAAQEEMAAAAGHEPWGLRVLRFNIERHRLELAWLDELEAALPQPSLSRSPSPSSSPGESA</sequence>
<accession>A0ABZ1SF89</accession>